<dbReference type="InterPro" id="IPR017896">
    <property type="entry name" value="4Fe4S_Fe-S-bd"/>
</dbReference>
<keyword evidence="3" id="KW-0677">Repeat</keyword>
<proteinExistence type="predicted"/>
<dbReference type="PROSITE" id="PS51379">
    <property type="entry name" value="4FE4S_FER_2"/>
    <property type="match status" value="2"/>
</dbReference>
<evidence type="ECO:0000256" key="4">
    <source>
        <dbReference type="ARBA" id="ARBA00023004"/>
    </source>
</evidence>
<sequence length="434" mass="48772">MNETMEQLRQEFQYDKTNQCVQCGYCLPVCPTYRSMGKETHSPRGRINLVKMVGEGRITDLSVLEEPLNLCLGCRACETACPTGVEYGSILESARAALVKRKSFSFPVRLVRKTMFKKVFPSKNVMNFTGHAFWLYEKTGVQKLMRKSKLLHKLPHHLGEFEAIMPKAASPKQRAHSYSYVKAKGERKYTVAFFTGCIMDAMFYKINDLSIRLLAEVGCDVYVVGKQTCCGALHAHSGEIDDARELAKRNIIAFEEIEADYIVNNAGGCGAMLYEYAHLLKDEPEWKERASVFSAKSKDISQILISCGGVSDLKRKENERVTYQRSCHMTNVQKVTAEPVQLLKGIPGIQFVEMQEANMCCGSAGIYNMVNYDESMKILDEKMKHMKETKATVIITTNPGCLLQMKVGIERENLSSSVKALHLIEYLADAAGIK</sequence>
<dbReference type="GO" id="GO:0019154">
    <property type="term" value="F:glycolate dehydrogenase activity"/>
    <property type="evidence" value="ECO:0007669"/>
    <property type="project" value="UniProtKB-EC"/>
</dbReference>
<dbReference type="AlphaFoldDB" id="A0A398AUV9"/>
<dbReference type="InterPro" id="IPR009051">
    <property type="entry name" value="Helical_ferredxn"/>
</dbReference>
<dbReference type="Proteomes" id="UP000266016">
    <property type="component" value="Unassembled WGS sequence"/>
</dbReference>
<comment type="function">
    <text evidence="6">Component of a complex that catalyzes the oxidation of glycolate to glyoxylate.</text>
</comment>
<keyword evidence="6" id="KW-0813">Transport</keyword>
<evidence type="ECO:0000256" key="2">
    <source>
        <dbReference type="ARBA" id="ARBA00022723"/>
    </source>
</evidence>
<dbReference type="EMBL" id="QWVS01000080">
    <property type="protein sequence ID" value="RID81402.1"/>
    <property type="molecule type" value="Genomic_DNA"/>
</dbReference>
<keyword evidence="2 6" id="KW-0479">Metal-binding</keyword>
<dbReference type="GO" id="GO:0051539">
    <property type="term" value="F:4 iron, 4 sulfur cluster binding"/>
    <property type="evidence" value="ECO:0007669"/>
    <property type="project" value="UniProtKB-UniRule"/>
</dbReference>
<accession>A0A398AUV9</accession>
<gene>
    <name evidence="8" type="ORF">D1953_20910</name>
</gene>
<evidence type="ECO:0000256" key="6">
    <source>
        <dbReference type="PIRNR" id="PIRNR000139"/>
    </source>
</evidence>
<comment type="catalytic activity">
    <reaction evidence="6">
        <text>(R)-lactate + A = pyruvate + AH2</text>
        <dbReference type="Rhea" id="RHEA:15089"/>
        <dbReference type="ChEBI" id="CHEBI:13193"/>
        <dbReference type="ChEBI" id="CHEBI:15361"/>
        <dbReference type="ChEBI" id="CHEBI:16004"/>
        <dbReference type="ChEBI" id="CHEBI:17499"/>
    </reaction>
</comment>
<dbReference type="SUPFAM" id="SSF46548">
    <property type="entry name" value="alpha-helical ferredoxin"/>
    <property type="match status" value="1"/>
</dbReference>
<keyword evidence="4 6" id="KW-0408">Iron</keyword>
<evidence type="ECO:0000313" key="8">
    <source>
        <dbReference type="EMBL" id="RID81402.1"/>
    </source>
</evidence>
<keyword evidence="5 6" id="KW-0411">Iron-sulfur</keyword>
<protein>
    <recommendedName>
        <fullName evidence="6">Glycolate oxidase iron-sulfur subunit</fullName>
        <ecNumber evidence="6">1.1.99.14</ecNumber>
    </recommendedName>
</protein>
<reference evidence="8 9" key="1">
    <citation type="submission" date="2018-08" db="EMBL/GenBank/DDBJ databases">
        <title>Bacillus jemisoniae sp. nov., Bacillus chryseoplanitiae sp. nov., Bacillus resnikiae sp. nov., and Bacillus frankliniae sp. nov., isolated from Viking spacecraft and associated surfaces.</title>
        <authorList>
            <person name="Seuylemezian A."/>
            <person name="Vaishampayan P."/>
        </authorList>
    </citation>
    <scope>NUCLEOTIDE SEQUENCE [LARGE SCALE GENOMIC DNA]</scope>
    <source>
        <strain evidence="8 9">MA001</strain>
    </source>
</reference>
<dbReference type="Pfam" id="PF02754">
    <property type="entry name" value="CCG"/>
    <property type="match status" value="2"/>
</dbReference>
<dbReference type="Pfam" id="PF13183">
    <property type="entry name" value="Fer4_8"/>
    <property type="match status" value="1"/>
</dbReference>
<keyword evidence="9" id="KW-1185">Reference proteome</keyword>
<comment type="caution">
    <text evidence="8">The sequence shown here is derived from an EMBL/GenBank/DDBJ whole genome shotgun (WGS) entry which is preliminary data.</text>
</comment>
<dbReference type="Gene3D" id="1.10.1060.10">
    <property type="entry name" value="Alpha-helical ferredoxin"/>
    <property type="match status" value="1"/>
</dbReference>
<dbReference type="EC" id="1.1.99.14" evidence="6"/>
<dbReference type="PANTHER" id="PTHR32479:SF17">
    <property type="entry name" value="GLYCOLATE OXIDASE IRON-SULFUR SUBUNIT"/>
    <property type="match status" value="1"/>
</dbReference>
<evidence type="ECO:0000256" key="5">
    <source>
        <dbReference type="ARBA" id="ARBA00023014"/>
    </source>
</evidence>
<evidence type="ECO:0000256" key="1">
    <source>
        <dbReference type="ARBA" id="ARBA00022485"/>
    </source>
</evidence>
<evidence type="ECO:0000256" key="3">
    <source>
        <dbReference type="ARBA" id="ARBA00022737"/>
    </source>
</evidence>
<feature type="domain" description="4Fe-4S ferredoxin-type" evidence="7">
    <location>
        <begin position="10"/>
        <end position="41"/>
    </location>
</feature>
<dbReference type="RefSeq" id="WP_119119074.1">
    <property type="nucleotide sequence ID" value="NZ_QWVS01000080.1"/>
</dbReference>
<keyword evidence="6" id="KW-0249">Electron transport</keyword>
<dbReference type="InterPro" id="IPR004017">
    <property type="entry name" value="Cys_rich_dom"/>
</dbReference>
<comment type="cofactor">
    <cofactor evidence="6">
        <name>[4Fe-4S] cluster</name>
        <dbReference type="ChEBI" id="CHEBI:49883"/>
    </cofactor>
    <text evidence="6">Binds 2 [4Fe-4S] clusters.</text>
</comment>
<dbReference type="GO" id="GO:0046872">
    <property type="term" value="F:metal ion binding"/>
    <property type="evidence" value="ECO:0007669"/>
    <property type="project" value="UniProtKB-UniRule"/>
</dbReference>
<dbReference type="PANTHER" id="PTHR32479">
    <property type="entry name" value="GLYCOLATE OXIDASE IRON-SULFUR SUBUNIT"/>
    <property type="match status" value="1"/>
</dbReference>
<feature type="domain" description="4Fe-4S ferredoxin-type" evidence="7">
    <location>
        <begin position="61"/>
        <end position="85"/>
    </location>
</feature>
<evidence type="ECO:0000259" key="7">
    <source>
        <dbReference type="PROSITE" id="PS51379"/>
    </source>
</evidence>
<keyword evidence="1 6" id="KW-0004">4Fe-4S</keyword>
<name>A0A398AUV9_9BACI</name>
<dbReference type="InterPro" id="IPR017900">
    <property type="entry name" value="4Fe4S_Fe_S_CS"/>
</dbReference>
<comment type="catalytic activity">
    <reaction evidence="6">
        <text>glycolate + A = glyoxylate + AH2</text>
        <dbReference type="Rhea" id="RHEA:21264"/>
        <dbReference type="ChEBI" id="CHEBI:13193"/>
        <dbReference type="ChEBI" id="CHEBI:17499"/>
        <dbReference type="ChEBI" id="CHEBI:29805"/>
        <dbReference type="ChEBI" id="CHEBI:36655"/>
        <dbReference type="EC" id="1.1.99.14"/>
    </reaction>
</comment>
<organism evidence="8 9">
    <name type="scientific">Peribacillus asahii</name>
    <dbReference type="NCBI Taxonomy" id="228899"/>
    <lineage>
        <taxon>Bacteria</taxon>
        <taxon>Bacillati</taxon>
        <taxon>Bacillota</taxon>
        <taxon>Bacilli</taxon>
        <taxon>Bacillales</taxon>
        <taxon>Bacillaceae</taxon>
        <taxon>Peribacillus</taxon>
    </lineage>
</organism>
<dbReference type="PIRSF" id="PIRSF000139">
    <property type="entry name" value="Glc_ox_4Fe-4S"/>
    <property type="match status" value="1"/>
</dbReference>
<dbReference type="InterPro" id="IPR012257">
    <property type="entry name" value="Glc_ox_4Fe-4S"/>
</dbReference>
<evidence type="ECO:0000313" key="9">
    <source>
        <dbReference type="Proteomes" id="UP000266016"/>
    </source>
</evidence>
<dbReference type="PROSITE" id="PS00198">
    <property type="entry name" value="4FE4S_FER_1"/>
    <property type="match status" value="2"/>
</dbReference>